<name>A0A137RGE3_9FLAO</name>
<dbReference type="EMBL" id="JRWG01000006">
    <property type="protein sequence ID" value="KXN98553.1"/>
    <property type="molecule type" value="Genomic_DNA"/>
</dbReference>
<dbReference type="STRING" id="1548749.LS48_10730"/>
<evidence type="ECO:0000259" key="6">
    <source>
        <dbReference type="PROSITE" id="PS50893"/>
    </source>
</evidence>
<dbReference type="PATRIC" id="fig|1548749.3.peg.2255"/>
<keyword evidence="5" id="KW-0067">ATP-binding</keyword>
<keyword evidence="8" id="KW-1185">Reference proteome</keyword>
<evidence type="ECO:0000256" key="5">
    <source>
        <dbReference type="ARBA" id="ARBA00022840"/>
    </source>
</evidence>
<evidence type="ECO:0000256" key="1">
    <source>
        <dbReference type="ARBA" id="ARBA00005417"/>
    </source>
</evidence>
<keyword evidence="3" id="KW-0536">Nodulation</keyword>
<dbReference type="SUPFAM" id="SSF52540">
    <property type="entry name" value="P-loop containing nucleoside triphosphate hydrolases"/>
    <property type="match status" value="1"/>
</dbReference>
<evidence type="ECO:0000313" key="7">
    <source>
        <dbReference type="EMBL" id="KXN98553.1"/>
    </source>
</evidence>
<gene>
    <name evidence="7" type="ORF">LS48_10730</name>
</gene>
<dbReference type="SMART" id="SM00382">
    <property type="entry name" value="AAA"/>
    <property type="match status" value="1"/>
</dbReference>
<reference evidence="8" key="1">
    <citation type="submission" date="2014-10" db="EMBL/GenBank/DDBJ databases">
        <title>Genome sequencing of Vitellibacter sp. D-24.</title>
        <authorList>
            <person name="Thevarajoo S."/>
            <person name="Selvaratnam C."/>
            <person name="Goh K.M."/>
            <person name="Chong C.S."/>
        </authorList>
    </citation>
    <scope>NUCLEOTIDE SEQUENCE [LARGE SCALE GENOMIC DNA]</scope>
    <source>
        <strain evidence="8">D-24</strain>
    </source>
</reference>
<evidence type="ECO:0000313" key="8">
    <source>
        <dbReference type="Proteomes" id="UP000070138"/>
    </source>
</evidence>
<comment type="caution">
    <text evidence="7">The sequence shown here is derived from an EMBL/GenBank/DDBJ whole genome shotgun (WGS) entry which is preliminary data.</text>
</comment>
<protein>
    <submittedName>
        <fullName evidence="7">Gliding motility protein GldA</fullName>
    </submittedName>
</protein>
<keyword evidence="2" id="KW-0813">Transport</keyword>
<evidence type="ECO:0000256" key="4">
    <source>
        <dbReference type="ARBA" id="ARBA00022741"/>
    </source>
</evidence>
<comment type="similarity">
    <text evidence="1">Belongs to the ABC transporter superfamily.</text>
</comment>
<dbReference type="GO" id="GO:0005524">
    <property type="term" value="F:ATP binding"/>
    <property type="evidence" value="ECO:0007669"/>
    <property type="project" value="UniProtKB-KW"/>
</dbReference>
<sequence length="299" mass="33790">MSIQVENITKTYGEQKALNKVSFTIEKGEIVGFLGPNGAGKSTMMKILTTFLPASEGVAIVNGFEVTKDAISVKRSVGYLPEHNPLYLDMYVREYLLFNAGIYNIPKTEVESVIEKTGLTPEANKKIGQLSKGYRQRVGLANALLHDPEVLVLDEPTTGLDPNQLIEIRQLIKNVGKEKTVLLSTHIMQEVEAICNRVIIINKGEIVLDKKLSDLKNNQQQIIEVEFDYRVEEVALQHLPKIQKVENSIGFVYQLYFETEQDMRGKVFDFAHDNGLKILQLHQKNTTLEKLFSELTIQK</sequence>
<dbReference type="InterPro" id="IPR027417">
    <property type="entry name" value="P-loop_NTPase"/>
</dbReference>
<dbReference type="InterPro" id="IPR050763">
    <property type="entry name" value="ABC_transporter_ATP-binding"/>
</dbReference>
<dbReference type="PANTHER" id="PTHR42711">
    <property type="entry name" value="ABC TRANSPORTER ATP-BINDING PROTEIN"/>
    <property type="match status" value="1"/>
</dbReference>
<proteinExistence type="inferred from homology"/>
<dbReference type="PANTHER" id="PTHR42711:SF5">
    <property type="entry name" value="ABC TRANSPORTER ATP-BINDING PROTEIN NATA"/>
    <property type="match status" value="1"/>
</dbReference>
<dbReference type="Proteomes" id="UP000070138">
    <property type="component" value="Unassembled WGS sequence"/>
</dbReference>
<evidence type="ECO:0000256" key="3">
    <source>
        <dbReference type="ARBA" id="ARBA00022458"/>
    </source>
</evidence>
<accession>A0A137RGE3</accession>
<dbReference type="InterPro" id="IPR003439">
    <property type="entry name" value="ABC_transporter-like_ATP-bd"/>
</dbReference>
<dbReference type="GO" id="GO:0016887">
    <property type="term" value="F:ATP hydrolysis activity"/>
    <property type="evidence" value="ECO:0007669"/>
    <property type="project" value="InterPro"/>
</dbReference>
<reference evidence="7 8" key="2">
    <citation type="journal article" date="2016" name="Int. J. Syst. Evol. Microbiol.">
        <title>Vitellibacter aquimaris sp. nov., a marine bacterium isolated from seawater.</title>
        <authorList>
            <person name="Thevarajoo S."/>
            <person name="Selvaratnam C."/>
            <person name="Goh K.M."/>
            <person name="Hong K.W."/>
            <person name="Chan X.Y."/>
            <person name="Chan K.G."/>
            <person name="Chong C.S."/>
        </authorList>
    </citation>
    <scope>NUCLEOTIDE SEQUENCE [LARGE SCALE GENOMIC DNA]</scope>
    <source>
        <strain evidence="7 8">D-24</strain>
    </source>
</reference>
<organism evidence="7 8">
    <name type="scientific">Aequorivita aquimaris</name>
    <dbReference type="NCBI Taxonomy" id="1548749"/>
    <lineage>
        <taxon>Bacteria</taxon>
        <taxon>Pseudomonadati</taxon>
        <taxon>Bacteroidota</taxon>
        <taxon>Flavobacteriia</taxon>
        <taxon>Flavobacteriales</taxon>
        <taxon>Flavobacteriaceae</taxon>
        <taxon>Aequorivita</taxon>
    </lineage>
</organism>
<dbReference type="NCBIfam" id="TIGR03522">
    <property type="entry name" value="GldA_ABC_ATP"/>
    <property type="match status" value="1"/>
</dbReference>
<dbReference type="InterPro" id="IPR019864">
    <property type="entry name" value="Motility-assoc_ABC_GldA"/>
</dbReference>
<dbReference type="RefSeq" id="WP_062622524.1">
    <property type="nucleotide sequence ID" value="NZ_JRWG01000006.1"/>
</dbReference>
<dbReference type="OrthoDB" id="9801987at2"/>
<keyword evidence="4" id="KW-0547">Nucleotide-binding</keyword>
<dbReference type="Gene3D" id="3.40.50.300">
    <property type="entry name" value="P-loop containing nucleotide triphosphate hydrolases"/>
    <property type="match status" value="1"/>
</dbReference>
<evidence type="ECO:0000256" key="2">
    <source>
        <dbReference type="ARBA" id="ARBA00022448"/>
    </source>
</evidence>
<dbReference type="InterPro" id="IPR003593">
    <property type="entry name" value="AAA+_ATPase"/>
</dbReference>
<dbReference type="Pfam" id="PF00005">
    <property type="entry name" value="ABC_tran"/>
    <property type="match status" value="1"/>
</dbReference>
<dbReference type="PROSITE" id="PS50893">
    <property type="entry name" value="ABC_TRANSPORTER_2"/>
    <property type="match status" value="1"/>
</dbReference>
<dbReference type="CDD" id="cd03230">
    <property type="entry name" value="ABC_DR_subfamily_A"/>
    <property type="match status" value="1"/>
</dbReference>
<feature type="domain" description="ABC transporter" evidence="6">
    <location>
        <begin position="3"/>
        <end position="228"/>
    </location>
</feature>
<dbReference type="AlphaFoldDB" id="A0A137RGE3"/>